<feature type="signal peptide" evidence="1">
    <location>
        <begin position="1"/>
        <end position="19"/>
    </location>
</feature>
<sequence>MRAFLAPVMASLLVTPATAQMTPFPATRLKPTTVAAFKNGLAFFICQGQAETSQGAGYLTHIPPAALGTLWVAPTQADLTLDELLATEIPAGQITEVRPVASTSDLLRANLGKRVLLTLDSGKELSGVVRAFGPNPAASPLYLETGEGSGRTYLVFREQDVKQVVFYELPAARLEVPRLPEGTSSGKQPVLRFRTKGASGPVGLSMGYLRGGFGWTPAYRITLEDDKTATIAMQAVVINDAEDLEQAEVFFVVGFPNFTFAQVVSPLSLQQSLTGFLSSLMNRQTDENGNVMSNAIMVQRPAGYRPRPDADDDSAIGGAIEGAAQSEEDLFLYGRQNVTLAKGERAAYQVFSGRVSYEHLYEWEATDTPPVVTYRPRPTPKDPTEPVWHVIRLSNTLKLPWTTAPALVLSGQQPLAQEILDYTPAGAVTNLRLTVATDIRTQRQEQEVKRENDAVTINRTTYSVVTVQGTLKLRNYKSKDVQMVVRREVAGEVLTTTPNAKVERTTEAIQTVNPTSKLTWEFPLKAGEEVTLTYRYKVLVS</sequence>
<dbReference type="RefSeq" id="WP_211422968.1">
    <property type="nucleotide sequence ID" value="NZ_CP072642.1"/>
</dbReference>
<gene>
    <name evidence="2" type="ORF">J8C05_04405</name>
</gene>
<proteinExistence type="predicted"/>
<protein>
    <recommendedName>
        <fullName evidence="4">DUF4139 domain-containing protein</fullName>
    </recommendedName>
</protein>
<keyword evidence="1" id="KW-0732">Signal</keyword>
<name>A0ABX8B4N8_9BACT</name>
<dbReference type="EMBL" id="CP072642">
    <property type="protein sequence ID" value="QUV94695.1"/>
    <property type="molecule type" value="Genomic_DNA"/>
</dbReference>
<evidence type="ECO:0008006" key="4">
    <source>
        <dbReference type="Google" id="ProtNLM"/>
    </source>
</evidence>
<reference evidence="2 3" key="1">
    <citation type="submission" date="2021-03" db="EMBL/GenBank/DDBJ databases">
        <title>Genomic and phenotypic characterization of Chloracidobacterium isolates provides evidence for multiple species.</title>
        <authorList>
            <person name="Saini M.K."/>
            <person name="Costas A.M.G."/>
            <person name="Tank M."/>
            <person name="Bryant D.A."/>
        </authorList>
    </citation>
    <scope>NUCLEOTIDE SEQUENCE [LARGE SCALE GENOMIC DNA]</scope>
    <source>
        <strain evidence="2 3">N</strain>
    </source>
</reference>
<accession>A0ABX8B4N8</accession>
<dbReference type="Proteomes" id="UP000677668">
    <property type="component" value="Chromosome 1"/>
</dbReference>
<feature type="chain" id="PRO_5045894898" description="DUF4139 domain-containing protein" evidence="1">
    <location>
        <begin position="20"/>
        <end position="541"/>
    </location>
</feature>
<evidence type="ECO:0000256" key="1">
    <source>
        <dbReference type="SAM" id="SignalP"/>
    </source>
</evidence>
<keyword evidence="3" id="KW-1185">Reference proteome</keyword>
<organism evidence="2 3">
    <name type="scientific">Chloracidobacterium sp. N</name>
    <dbReference type="NCBI Taxonomy" id="2821540"/>
    <lineage>
        <taxon>Bacteria</taxon>
        <taxon>Pseudomonadati</taxon>
        <taxon>Acidobacteriota</taxon>
        <taxon>Terriglobia</taxon>
        <taxon>Terriglobales</taxon>
        <taxon>Acidobacteriaceae</taxon>
        <taxon>Chloracidobacterium</taxon>
        <taxon>Chloracidobacterium aggregatum</taxon>
    </lineage>
</organism>
<evidence type="ECO:0000313" key="2">
    <source>
        <dbReference type="EMBL" id="QUV94695.1"/>
    </source>
</evidence>
<evidence type="ECO:0000313" key="3">
    <source>
        <dbReference type="Proteomes" id="UP000677668"/>
    </source>
</evidence>